<dbReference type="Proteomes" id="UP001595765">
    <property type="component" value="Unassembled WGS sequence"/>
</dbReference>
<accession>A0ABV8HH34</accession>
<keyword evidence="1" id="KW-0812">Transmembrane</keyword>
<evidence type="ECO:0008006" key="4">
    <source>
        <dbReference type="Google" id="ProtNLM"/>
    </source>
</evidence>
<feature type="transmembrane region" description="Helical" evidence="1">
    <location>
        <begin position="33"/>
        <end position="52"/>
    </location>
</feature>
<name>A0ABV8HH34_9ACTN</name>
<keyword evidence="3" id="KW-1185">Reference proteome</keyword>
<keyword evidence="1" id="KW-0472">Membrane</keyword>
<proteinExistence type="predicted"/>
<evidence type="ECO:0000313" key="2">
    <source>
        <dbReference type="EMBL" id="MFC4031245.1"/>
    </source>
</evidence>
<evidence type="ECO:0000256" key="1">
    <source>
        <dbReference type="SAM" id="Phobius"/>
    </source>
</evidence>
<reference evidence="3" key="1">
    <citation type="journal article" date="2019" name="Int. J. Syst. Evol. Microbiol.">
        <title>The Global Catalogue of Microorganisms (GCM) 10K type strain sequencing project: providing services to taxonomists for standard genome sequencing and annotation.</title>
        <authorList>
            <consortium name="The Broad Institute Genomics Platform"/>
            <consortium name="The Broad Institute Genome Sequencing Center for Infectious Disease"/>
            <person name="Wu L."/>
            <person name="Ma J."/>
        </authorList>
    </citation>
    <scope>NUCLEOTIDE SEQUENCE [LARGE SCALE GENOMIC DNA]</scope>
    <source>
        <strain evidence="3">CGMCC 4.7237</strain>
    </source>
</reference>
<dbReference type="EMBL" id="JBHSBB010000007">
    <property type="protein sequence ID" value="MFC4031245.1"/>
    <property type="molecule type" value="Genomic_DNA"/>
</dbReference>
<dbReference type="RefSeq" id="WP_386427244.1">
    <property type="nucleotide sequence ID" value="NZ_JBHSBB010000007.1"/>
</dbReference>
<protein>
    <recommendedName>
        <fullName evidence="4">Integral membrane protein</fullName>
    </recommendedName>
</protein>
<evidence type="ECO:0000313" key="3">
    <source>
        <dbReference type="Proteomes" id="UP001595765"/>
    </source>
</evidence>
<feature type="transmembrane region" description="Helical" evidence="1">
    <location>
        <begin position="219"/>
        <end position="241"/>
    </location>
</feature>
<feature type="transmembrane region" description="Helical" evidence="1">
    <location>
        <begin position="290"/>
        <end position="308"/>
    </location>
</feature>
<sequence>MNALAPARRTPRWSPARPYARLRATHPVRVLRWLRTGVLITVVATALLYPLVATQAHREITAARRTRAGIQDITHALSAARSASLALRTTFGNGDVLLTHTGSEFANDMAEVSTDVTSAAQGNAAGVEGSTQIQFVQGQLTNCDDLAAEAVSAYQTYRKPVVVSDALAALTAPDERDPVTNEPIPDTGGLIATLGDLRDLQRAALERQRGSRWLDPLSFWWPLVVPAAVMLLLAAATGRLVATHFRRIVSPLLGAALLTVATVAVTVGVLSTEDERHLSADPLASHPVTLAVALSLLSGAAVLAYLAYRPRLNEYRFQRT</sequence>
<gene>
    <name evidence="2" type="ORF">ACFO3J_07125</name>
</gene>
<keyword evidence="1" id="KW-1133">Transmembrane helix</keyword>
<comment type="caution">
    <text evidence="2">The sequence shown here is derived from an EMBL/GenBank/DDBJ whole genome shotgun (WGS) entry which is preliminary data.</text>
</comment>
<organism evidence="2 3">
    <name type="scientific">Streptomyces polygonati</name>
    <dbReference type="NCBI Taxonomy" id="1617087"/>
    <lineage>
        <taxon>Bacteria</taxon>
        <taxon>Bacillati</taxon>
        <taxon>Actinomycetota</taxon>
        <taxon>Actinomycetes</taxon>
        <taxon>Kitasatosporales</taxon>
        <taxon>Streptomycetaceae</taxon>
        <taxon>Streptomyces</taxon>
    </lineage>
</organism>
<feature type="transmembrane region" description="Helical" evidence="1">
    <location>
        <begin position="248"/>
        <end position="270"/>
    </location>
</feature>